<accession>A0A3S0R9A0</accession>
<dbReference type="Proteomes" id="UP000278983">
    <property type="component" value="Unassembled WGS sequence"/>
</dbReference>
<dbReference type="InterPro" id="IPR045538">
    <property type="entry name" value="CIS_TMP"/>
</dbReference>
<protein>
    <submittedName>
        <fullName evidence="1">Uncharacterized protein</fullName>
    </submittedName>
</protein>
<dbReference type="EMBL" id="RYYU01000001">
    <property type="protein sequence ID" value="RUL58419.1"/>
    <property type="molecule type" value="Genomic_DNA"/>
</dbReference>
<comment type="caution">
    <text evidence="1">The sequence shown here is derived from an EMBL/GenBank/DDBJ whole genome shotgun (WGS) entry which is preliminary data.</text>
</comment>
<dbReference type="OrthoDB" id="1488184at2"/>
<reference evidence="1 2" key="1">
    <citation type="submission" date="2018-12" db="EMBL/GenBank/DDBJ databases">
        <title>Genome sequencing of Prevotella sp. KCOM 3155 (= JS262).</title>
        <authorList>
            <person name="Kook J.-K."/>
            <person name="Park S.-N."/>
            <person name="Lim Y.K."/>
        </authorList>
    </citation>
    <scope>NUCLEOTIDE SEQUENCE [LARGE SCALE GENOMIC DNA]</scope>
    <source>
        <strain evidence="1 2">KCOM 3155</strain>
    </source>
</reference>
<dbReference type="Pfam" id="PF19268">
    <property type="entry name" value="CIS_TMP"/>
    <property type="match status" value="1"/>
</dbReference>
<evidence type="ECO:0000313" key="1">
    <source>
        <dbReference type="EMBL" id="RUL58419.1"/>
    </source>
</evidence>
<gene>
    <name evidence="1" type="ORF">EHV08_00635</name>
</gene>
<evidence type="ECO:0000313" key="2">
    <source>
        <dbReference type="Proteomes" id="UP000278983"/>
    </source>
</evidence>
<name>A0A3S0R9A0_9BACT</name>
<organism evidence="1 2">
    <name type="scientific">Prevotella koreensis</name>
    <dbReference type="NCBI Taxonomy" id="2490854"/>
    <lineage>
        <taxon>Bacteria</taxon>
        <taxon>Pseudomonadati</taxon>
        <taxon>Bacteroidota</taxon>
        <taxon>Bacteroidia</taxon>
        <taxon>Bacteroidales</taxon>
        <taxon>Prevotellaceae</taxon>
        <taxon>Prevotella</taxon>
    </lineage>
</organism>
<keyword evidence="2" id="KW-1185">Reference proteome</keyword>
<sequence>MGKLYASFVNTIAENHPSTVHALIPYLKDMLRLVMFGNQKEQTETFVSTIGFLNERQLLPEVFTQELPDKGSFLQALRDTSRSDNESLTLVQQTIKTIEALIHKFRSAPGNDSKAIIIKPNELAQQKQVQGIDDELVEEWQNLENELVSSIVQITDVIRVLDVSYNLIENNLTIQEQKYLQNQSPEVSLPFKHPSLAIDTIARALEVFTQSLKEWITEAESHIIVVSIQRMIVAIDSVFICIDTINKVDSAIKNQLNMVLRRLESFLTIIDQSSTSSTAYKRDASISSDNQSVEVTKNEAVGEGRESDSRHRSWALEDVVSCFVDSEVAINEVIAEMAAKSSVELSIYETLRHHLVTIQEMIASLQEYKEEATDLEHCLASIDEFRHKFFTQPLTTESIQQLQAVIQEIQVEDNMNASLLESQKSLKERLTEIVKKQPLIKERISVWNSGLVLFHPFLRTFFTRIGLMDPLGEFKSDECRFRAAYLLHALTGSTEPPQDHLMTLNKLLCGINILLPLDYDFEITEEEQNQITSLIKAVINNWTVIKNTSVAGFQETFVRRPGMIERSQDDWILRVESHGVDILLEEIPWNINLIALSWMDYLIHVDW</sequence>
<proteinExistence type="predicted"/>
<dbReference type="AlphaFoldDB" id="A0A3S0R9A0"/>